<protein>
    <recommendedName>
        <fullName evidence="4">SMP-30/Gluconolactonase/LRE-like region domain-containing protein</fullName>
    </recommendedName>
</protein>
<dbReference type="InterPro" id="IPR011042">
    <property type="entry name" value="6-blade_b-propeller_TolB-like"/>
</dbReference>
<organism evidence="2 3">
    <name type="scientific">SAR86 cluster bacterium</name>
    <dbReference type="NCBI Taxonomy" id="2030880"/>
    <lineage>
        <taxon>Bacteria</taxon>
        <taxon>Pseudomonadati</taxon>
        <taxon>Pseudomonadota</taxon>
        <taxon>Gammaproteobacteria</taxon>
        <taxon>SAR86 cluster</taxon>
    </lineage>
</organism>
<name>A0A520MNG3_9GAMM</name>
<accession>A0A520MNG3</accession>
<keyword evidence="1" id="KW-0812">Transmembrane</keyword>
<evidence type="ECO:0000313" key="3">
    <source>
        <dbReference type="Proteomes" id="UP000315782"/>
    </source>
</evidence>
<dbReference type="InterPro" id="IPR051288">
    <property type="entry name" value="Serum_paraoxonase/arylesterase"/>
</dbReference>
<evidence type="ECO:0000313" key="2">
    <source>
        <dbReference type="EMBL" id="RZO22752.1"/>
    </source>
</evidence>
<feature type="transmembrane region" description="Helical" evidence="1">
    <location>
        <begin position="28"/>
        <end position="49"/>
    </location>
</feature>
<dbReference type="SUPFAM" id="SSF63829">
    <property type="entry name" value="Calcium-dependent phosphotriesterase"/>
    <property type="match status" value="1"/>
</dbReference>
<dbReference type="EMBL" id="SHBI01000002">
    <property type="protein sequence ID" value="RZO22752.1"/>
    <property type="molecule type" value="Genomic_DNA"/>
</dbReference>
<keyword evidence="1" id="KW-1133">Transmembrane helix</keyword>
<dbReference type="PANTHER" id="PTHR11799">
    <property type="entry name" value="PARAOXONASE"/>
    <property type="match status" value="1"/>
</dbReference>
<proteinExistence type="predicted"/>
<dbReference type="Proteomes" id="UP000315782">
    <property type="component" value="Unassembled WGS sequence"/>
</dbReference>
<sequence>MNYFLGACFLISGLLILFKPLYEKLTDYFILKLNIAGLLNIAFGSAIFIYGISQPDWSERLWSIIFIVFGVIAVIKGFLLFFFPRRSEKLTRYFVQHYYKFVLPMSAVYIFLSLLTISTDYIGPQNDINKCESDSYISVLCGFSNPEDIEITPDKKFLFMSEFGGIGPYEEPSAGYFAMLDLESNKKIVPEIVIGNNDWGNPECSRSTSDSYGPHGIDMVQRNDDSYQIGVINHFPKESIEMFELSKKDSSWSLTWRGCINVPNEYYFNDIGLKKDGSFYASHMYKRDITFSEWLMVTIFKSNSGHVVLWEGDEFKKIPNSDGSGPNGITLDEVENLLYISYNQGDQIVIFDLSENIKVKSYFVQSPDNIHLESNSAWITSLDFQPNDIGDCDKRISCSLPFSVHELDRNSLELKNKYSFSKTVFGLPTVAVPVNEKIYMGSFHSDRIGYFIKE</sequence>
<dbReference type="AlphaFoldDB" id="A0A520MNG3"/>
<comment type="caution">
    <text evidence="2">The sequence shown here is derived from an EMBL/GenBank/DDBJ whole genome shotgun (WGS) entry which is preliminary data.</text>
</comment>
<evidence type="ECO:0008006" key="4">
    <source>
        <dbReference type="Google" id="ProtNLM"/>
    </source>
</evidence>
<dbReference type="PANTHER" id="PTHR11799:SF12">
    <property type="entry name" value="PARAOXONASE-RELATED"/>
    <property type="match status" value="1"/>
</dbReference>
<dbReference type="Gene3D" id="2.120.10.30">
    <property type="entry name" value="TolB, C-terminal domain"/>
    <property type="match status" value="1"/>
</dbReference>
<feature type="transmembrane region" description="Helical" evidence="1">
    <location>
        <begin position="98"/>
        <end position="117"/>
    </location>
</feature>
<reference evidence="2 3" key="1">
    <citation type="submission" date="2019-02" db="EMBL/GenBank/DDBJ databases">
        <title>Prokaryotic population dynamics and viral predation in marine succession experiment using metagenomics: the confinement effect.</title>
        <authorList>
            <person name="Haro-Moreno J.M."/>
            <person name="Rodriguez-Valera F."/>
            <person name="Lopez-Perez M."/>
        </authorList>
    </citation>
    <scope>NUCLEOTIDE SEQUENCE [LARGE SCALE GENOMIC DNA]</scope>
    <source>
        <strain evidence="2">MED-G163</strain>
    </source>
</reference>
<keyword evidence="1" id="KW-0472">Membrane</keyword>
<evidence type="ECO:0000256" key="1">
    <source>
        <dbReference type="SAM" id="Phobius"/>
    </source>
</evidence>
<feature type="transmembrane region" description="Helical" evidence="1">
    <location>
        <begin position="61"/>
        <end position="83"/>
    </location>
</feature>
<gene>
    <name evidence="2" type="ORF">EVA96_00980</name>
</gene>